<dbReference type="AlphaFoldDB" id="A0A2T3YXW9"/>
<sequence length="76" mass="8502">MGRRKTQRNDIIASVFFVCSSAGPLFLQSQKMDGWMDGCLCCSTASRVMYALLPNRPILDKTVVISRIMQCHGLFS</sequence>
<reference evidence="1 2" key="1">
    <citation type="submission" date="2016-07" db="EMBL/GenBank/DDBJ databases">
        <title>Multiple horizontal gene transfer events from other fungi enriched the ability of initially mycotrophic Trichoderma (Ascomycota) to feed on dead plant biomass.</title>
        <authorList>
            <consortium name="DOE Joint Genome Institute"/>
            <person name="Aerts A."/>
            <person name="Atanasova L."/>
            <person name="Chenthamara K."/>
            <person name="Zhang J."/>
            <person name="Grujic M."/>
            <person name="Henrissat B."/>
            <person name="Kuo A."/>
            <person name="Salamov A."/>
            <person name="Lipzen A."/>
            <person name="Labutti K."/>
            <person name="Barry K."/>
            <person name="Miao Y."/>
            <person name="Rahimi M.J."/>
            <person name="Shen Q."/>
            <person name="Grigoriev I.V."/>
            <person name="Kubicek C.P."/>
            <person name="Druzhinina I.S."/>
        </authorList>
    </citation>
    <scope>NUCLEOTIDE SEQUENCE [LARGE SCALE GENOMIC DNA]</scope>
    <source>
        <strain evidence="1 2">CBS 433.97</strain>
    </source>
</reference>
<evidence type="ECO:0000313" key="2">
    <source>
        <dbReference type="Proteomes" id="UP000240493"/>
    </source>
</evidence>
<gene>
    <name evidence="1" type="ORF">M441DRAFT_266466</name>
</gene>
<accession>A0A2T3YXW9</accession>
<organism evidence="1 2">
    <name type="scientific">Trichoderma asperellum (strain ATCC 204424 / CBS 433.97 / NBRC 101777)</name>
    <dbReference type="NCBI Taxonomy" id="1042311"/>
    <lineage>
        <taxon>Eukaryota</taxon>
        <taxon>Fungi</taxon>
        <taxon>Dikarya</taxon>
        <taxon>Ascomycota</taxon>
        <taxon>Pezizomycotina</taxon>
        <taxon>Sordariomycetes</taxon>
        <taxon>Hypocreomycetidae</taxon>
        <taxon>Hypocreales</taxon>
        <taxon>Hypocreaceae</taxon>
        <taxon>Trichoderma</taxon>
    </lineage>
</organism>
<dbReference type="Proteomes" id="UP000240493">
    <property type="component" value="Unassembled WGS sequence"/>
</dbReference>
<protein>
    <submittedName>
        <fullName evidence="1">Uncharacterized protein</fullName>
    </submittedName>
</protein>
<proteinExistence type="predicted"/>
<evidence type="ECO:0000313" key="1">
    <source>
        <dbReference type="EMBL" id="PTB37421.1"/>
    </source>
</evidence>
<keyword evidence="2" id="KW-1185">Reference proteome</keyword>
<dbReference type="EMBL" id="KZ679268">
    <property type="protein sequence ID" value="PTB37421.1"/>
    <property type="molecule type" value="Genomic_DNA"/>
</dbReference>
<name>A0A2T3YXW9_TRIA4</name>